<comment type="caution">
    <text evidence="7">The sequence shown here is derived from an EMBL/GenBank/DDBJ whole genome shotgun (WGS) entry which is preliminary data.</text>
</comment>
<keyword evidence="1" id="KW-0812">Transmembrane</keyword>
<dbReference type="NCBIfam" id="TIGR00229">
    <property type="entry name" value="sensory_box"/>
    <property type="match status" value="1"/>
</dbReference>
<reference evidence="8" key="1">
    <citation type="journal article" date="2019" name="Int. J. Syst. Evol. Microbiol.">
        <title>The Global Catalogue of Microorganisms (GCM) 10K type strain sequencing project: providing services to taxonomists for standard genome sequencing and annotation.</title>
        <authorList>
            <consortium name="The Broad Institute Genomics Platform"/>
            <consortium name="The Broad Institute Genome Sequencing Center for Infectious Disease"/>
            <person name="Wu L."/>
            <person name="Ma J."/>
        </authorList>
    </citation>
    <scope>NUCLEOTIDE SEQUENCE [LARGE SCALE GENOMIC DNA]</scope>
    <source>
        <strain evidence="8">CCUG 62945</strain>
    </source>
</reference>
<dbReference type="Proteomes" id="UP001596473">
    <property type="component" value="Unassembled WGS sequence"/>
</dbReference>
<dbReference type="PROSITE" id="PS50113">
    <property type="entry name" value="PAC"/>
    <property type="match status" value="1"/>
</dbReference>
<dbReference type="CDD" id="cd01949">
    <property type="entry name" value="GGDEF"/>
    <property type="match status" value="1"/>
</dbReference>
<dbReference type="SUPFAM" id="SSF55785">
    <property type="entry name" value="PYP-like sensor domain (PAS domain)"/>
    <property type="match status" value="1"/>
</dbReference>
<dbReference type="Gene3D" id="3.20.20.450">
    <property type="entry name" value="EAL domain"/>
    <property type="match status" value="1"/>
</dbReference>
<evidence type="ECO:0000259" key="5">
    <source>
        <dbReference type="PROSITE" id="PS50885"/>
    </source>
</evidence>
<dbReference type="InterPro" id="IPR001633">
    <property type="entry name" value="EAL_dom"/>
</dbReference>
<evidence type="ECO:0000256" key="1">
    <source>
        <dbReference type="SAM" id="Phobius"/>
    </source>
</evidence>
<organism evidence="7 8">
    <name type="scientific">Iodobacter arcticus</name>
    <dbReference type="NCBI Taxonomy" id="590593"/>
    <lineage>
        <taxon>Bacteria</taxon>
        <taxon>Pseudomonadati</taxon>
        <taxon>Pseudomonadota</taxon>
        <taxon>Betaproteobacteria</taxon>
        <taxon>Neisseriales</taxon>
        <taxon>Chitinibacteraceae</taxon>
        <taxon>Iodobacter</taxon>
    </lineage>
</organism>
<dbReference type="PANTHER" id="PTHR44757">
    <property type="entry name" value="DIGUANYLATE CYCLASE DGCP"/>
    <property type="match status" value="1"/>
</dbReference>
<dbReference type="InterPro" id="IPR029787">
    <property type="entry name" value="Nucleotide_cyclase"/>
</dbReference>
<dbReference type="SMART" id="SM00267">
    <property type="entry name" value="GGDEF"/>
    <property type="match status" value="1"/>
</dbReference>
<dbReference type="InterPro" id="IPR043128">
    <property type="entry name" value="Rev_trsase/Diguanyl_cyclase"/>
</dbReference>
<dbReference type="InterPro" id="IPR000160">
    <property type="entry name" value="GGDEF_dom"/>
</dbReference>
<dbReference type="CDD" id="cd12914">
    <property type="entry name" value="PDC1_DGC_like"/>
    <property type="match status" value="1"/>
</dbReference>
<dbReference type="SUPFAM" id="SSF55073">
    <property type="entry name" value="Nucleotide cyclase"/>
    <property type="match status" value="1"/>
</dbReference>
<dbReference type="NCBIfam" id="TIGR00254">
    <property type="entry name" value="GGDEF"/>
    <property type="match status" value="1"/>
</dbReference>
<dbReference type="SUPFAM" id="SSF141868">
    <property type="entry name" value="EAL domain-like"/>
    <property type="match status" value="1"/>
</dbReference>
<dbReference type="PROSITE" id="PS50887">
    <property type="entry name" value="GGDEF"/>
    <property type="match status" value="1"/>
</dbReference>
<feature type="domain" description="EAL" evidence="4">
    <location>
        <begin position="664"/>
        <end position="918"/>
    </location>
</feature>
<evidence type="ECO:0000259" key="2">
    <source>
        <dbReference type="PROSITE" id="PS50112"/>
    </source>
</evidence>
<proteinExistence type="predicted"/>
<keyword evidence="1" id="KW-1133">Transmembrane helix</keyword>
<keyword evidence="8" id="KW-1185">Reference proteome</keyword>
<feature type="domain" description="PAS" evidence="2">
    <location>
        <begin position="358"/>
        <end position="428"/>
    </location>
</feature>
<dbReference type="InterPro" id="IPR003660">
    <property type="entry name" value="HAMP_dom"/>
</dbReference>
<dbReference type="InterPro" id="IPR013767">
    <property type="entry name" value="PAS_fold"/>
</dbReference>
<dbReference type="Gene3D" id="3.30.70.270">
    <property type="match status" value="1"/>
</dbReference>
<dbReference type="InterPro" id="IPR035919">
    <property type="entry name" value="EAL_sf"/>
</dbReference>
<keyword evidence="1" id="KW-0472">Membrane</keyword>
<dbReference type="RefSeq" id="WP_380187581.1">
    <property type="nucleotide sequence ID" value="NZ_JBHTBQ010000014.1"/>
</dbReference>
<evidence type="ECO:0000313" key="8">
    <source>
        <dbReference type="Proteomes" id="UP001596473"/>
    </source>
</evidence>
<dbReference type="InterPro" id="IPR052155">
    <property type="entry name" value="Biofilm_reg_signaling"/>
</dbReference>
<dbReference type="PANTHER" id="PTHR44757:SF2">
    <property type="entry name" value="BIOFILM ARCHITECTURE MAINTENANCE PROTEIN MBAA"/>
    <property type="match status" value="1"/>
</dbReference>
<dbReference type="SMART" id="SM00052">
    <property type="entry name" value="EAL"/>
    <property type="match status" value="1"/>
</dbReference>
<dbReference type="SMART" id="SM00091">
    <property type="entry name" value="PAS"/>
    <property type="match status" value="1"/>
</dbReference>
<dbReference type="PROSITE" id="PS50112">
    <property type="entry name" value="PAS"/>
    <property type="match status" value="1"/>
</dbReference>
<dbReference type="Pfam" id="PF00989">
    <property type="entry name" value="PAS"/>
    <property type="match status" value="1"/>
</dbReference>
<feature type="domain" description="GGDEF" evidence="6">
    <location>
        <begin position="517"/>
        <end position="655"/>
    </location>
</feature>
<feature type="domain" description="PAC" evidence="3">
    <location>
        <begin position="435"/>
        <end position="485"/>
    </location>
</feature>
<dbReference type="InterPro" id="IPR000014">
    <property type="entry name" value="PAS"/>
</dbReference>
<dbReference type="CDD" id="cd06225">
    <property type="entry name" value="HAMP"/>
    <property type="match status" value="1"/>
</dbReference>
<feature type="domain" description="HAMP" evidence="5">
    <location>
        <begin position="301"/>
        <end position="353"/>
    </location>
</feature>
<feature type="transmembrane region" description="Helical" evidence="1">
    <location>
        <begin position="15"/>
        <end position="35"/>
    </location>
</feature>
<dbReference type="Pfam" id="PF00990">
    <property type="entry name" value="GGDEF"/>
    <property type="match status" value="1"/>
</dbReference>
<dbReference type="Pfam" id="PF00672">
    <property type="entry name" value="HAMP"/>
    <property type="match status" value="1"/>
</dbReference>
<accession>A0ABW2QWJ8</accession>
<evidence type="ECO:0000259" key="4">
    <source>
        <dbReference type="PROSITE" id="PS50883"/>
    </source>
</evidence>
<name>A0ABW2QWJ8_9NEIS</name>
<dbReference type="CDD" id="cd12915">
    <property type="entry name" value="PDC2_DGC_like"/>
    <property type="match status" value="1"/>
</dbReference>
<evidence type="ECO:0000259" key="6">
    <source>
        <dbReference type="PROSITE" id="PS50887"/>
    </source>
</evidence>
<dbReference type="PROSITE" id="PS50883">
    <property type="entry name" value="EAL"/>
    <property type="match status" value="1"/>
</dbReference>
<dbReference type="CDD" id="cd00130">
    <property type="entry name" value="PAS"/>
    <property type="match status" value="1"/>
</dbReference>
<dbReference type="Gene3D" id="6.10.340.10">
    <property type="match status" value="1"/>
</dbReference>
<protein>
    <submittedName>
        <fullName evidence="7">EAL domain-containing protein</fullName>
    </submittedName>
</protein>
<gene>
    <name evidence="7" type="ORF">ACFQNF_08560</name>
</gene>
<dbReference type="EMBL" id="JBHTBQ010000014">
    <property type="protein sequence ID" value="MFC7419935.1"/>
    <property type="molecule type" value="Genomic_DNA"/>
</dbReference>
<dbReference type="Pfam" id="PF00563">
    <property type="entry name" value="EAL"/>
    <property type="match status" value="1"/>
</dbReference>
<sequence>MMPFSFQRLSIRTQLFLLTLAIALPFVGILTWFLIHDLQHVEKEAYEKVRIVANNAAADIAKRLQKSNKTLANIASRPQIKALDPQHCDPILTEFTQLYPEYTTLAVRDRKAKAICSFLAHPPSPSKIGQFAWFIETVKHQRFTVSDANMGSSSGRWISVLAQPIFSDQGVLIGLLALPVDLLKLSDDLFSSMPKNAIVTVIGKNKAVVLRSHQAAAFIGKAAPAAATSIAKPEGFVVLSDLDGVSRLNAFMAIPHTQWRVFAGIPQDIVFAEYKQTLWRSLSIGFSSLIFALLLAWRISSAIIRPISALSETAAKIEKGDTLARADIYGPVEIEAVARQFNQMLDAWQYSEAIRNEAALHTQTILDNMVDAVITINLFGKIESFSKTASAIFGYSSAEVIGHNISILMPEPHRSHHDAYLQHYHHTGEARIIGLLREVEGQRKDGSHFPMSLSVSKITHADKTTFIGLVRDITQHRKDEQEIRRLAFYDPLTGLANRRLLADRLKQARINAARSNQHGALMFLDLDHFKQLNDNLGHDLGDLLLQQVATRLLECVREGDSVARLGGDEFVVLLEALSSHAHEAVTQTELVANKILETLALPYSLNEHVYSSTPSIGIVLFMEEHESMEELLKKADVAMYQAKSAGRNTARFFDPVMQAAAVAHDELVKDLSRGFAAQEFVLQYQIQVDENGETTGAEALVRWKHPQRGLVPPIEFIPLAEETGLILPLGQWVLETACAQLREWAKDPDTHGWSMAVNVSALQFAQASFVEQISSAIQKTGINPRRLKLELTESMLVSDIADIITKMNLLKKQGVRFSLDDFGTGYSSLSNLKQLPLDQLKIDQSFVRDILSDPSDAIIARTIIVLGHSLGLKVIAEGVETAGQRDFLSVIGCVAFQGNYFGLPVFAHELNTKPSEPQDAV</sequence>
<evidence type="ECO:0000259" key="3">
    <source>
        <dbReference type="PROSITE" id="PS50113"/>
    </source>
</evidence>
<dbReference type="InterPro" id="IPR035965">
    <property type="entry name" value="PAS-like_dom_sf"/>
</dbReference>
<dbReference type="CDD" id="cd01948">
    <property type="entry name" value="EAL"/>
    <property type="match status" value="1"/>
</dbReference>
<dbReference type="PROSITE" id="PS50885">
    <property type="entry name" value="HAMP"/>
    <property type="match status" value="1"/>
</dbReference>
<dbReference type="SMART" id="SM00304">
    <property type="entry name" value="HAMP"/>
    <property type="match status" value="1"/>
</dbReference>
<evidence type="ECO:0000313" key="7">
    <source>
        <dbReference type="EMBL" id="MFC7419935.1"/>
    </source>
</evidence>
<dbReference type="InterPro" id="IPR000700">
    <property type="entry name" value="PAS-assoc_C"/>
</dbReference>
<dbReference type="Gene3D" id="3.30.450.20">
    <property type="entry name" value="PAS domain"/>
    <property type="match status" value="2"/>
</dbReference>